<dbReference type="GO" id="GO:0006227">
    <property type="term" value="P:dUDP biosynthetic process"/>
    <property type="evidence" value="ECO:0007669"/>
    <property type="project" value="TreeGrafter"/>
</dbReference>
<protein>
    <recommendedName>
        <fullName evidence="3 10">Probable thymidylate kinase</fullName>
        <ecNumber evidence="2 10">2.7.4.9</ecNumber>
    </recommendedName>
    <alternativeName>
        <fullName evidence="9 10">dTMP kinase</fullName>
    </alternativeName>
</protein>
<dbReference type="PANTHER" id="PTHR10344:SF1">
    <property type="entry name" value="THYMIDYLATE KINASE"/>
    <property type="match status" value="1"/>
</dbReference>
<dbReference type="SUPFAM" id="SSF52540">
    <property type="entry name" value="P-loop containing nucleoside triphosphate hydrolases"/>
    <property type="match status" value="1"/>
</dbReference>
<evidence type="ECO:0000256" key="8">
    <source>
        <dbReference type="ARBA" id="ARBA00022840"/>
    </source>
</evidence>
<evidence type="ECO:0000256" key="3">
    <source>
        <dbReference type="ARBA" id="ARBA00013355"/>
    </source>
</evidence>
<dbReference type="InterPro" id="IPR039430">
    <property type="entry name" value="Thymidylate_kin-like_dom"/>
</dbReference>
<keyword evidence="6 10" id="KW-0547">Nucleotide-binding</keyword>
<feature type="domain" description="Thymidylate kinase-like" evidence="11">
    <location>
        <begin position="14"/>
        <end position="205"/>
    </location>
</feature>
<proteinExistence type="inferred from homology"/>
<reference evidence="12" key="1">
    <citation type="journal article" date="2014" name="Genome Biol. Evol.">
        <title>Pangenome evidence for extensive interdomain horizontal transfer affecting lineage core and shell genes in uncultured planktonic thaumarchaeota and euryarchaeota.</title>
        <authorList>
            <person name="Deschamps P."/>
            <person name="Zivanovic Y."/>
            <person name="Moreira D."/>
            <person name="Rodriguez-Valera F."/>
            <person name="Lopez-Garcia P."/>
        </authorList>
    </citation>
    <scope>NUCLEOTIDE SEQUENCE</scope>
</reference>
<dbReference type="Pfam" id="PF02223">
    <property type="entry name" value="Thymidylate_kin"/>
    <property type="match status" value="1"/>
</dbReference>
<accession>A0A075FXI9</accession>
<keyword evidence="8 10" id="KW-0067">ATP-binding</keyword>
<evidence type="ECO:0000256" key="4">
    <source>
        <dbReference type="ARBA" id="ARBA00022679"/>
    </source>
</evidence>
<gene>
    <name evidence="10 12" type="primary">tmk</name>
</gene>
<dbReference type="AlphaFoldDB" id="A0A075FXI9"/>
<evidence type="ECO:0000256" key="7">
    <source>
        <dbReference type="ARBA" id="ARBA00022777"/>
    </source>
</evidence>
<evidence type="ECO:0000259" key="11">
    <source>
        <dbReference type="Pfam" id="PF02223"/>
    </source>
</evidence>
<keyword evidence="7 10" id="KW-0418">Kinase</keyword>
<dbReference type="EMBL" id="KF900468">
    <property type="protein sequence ID" value="AIE96068.1"/>
    <property type="molecule type" value="Genomic_DNA"/>
</dbReference>
<organism evidence="12">
    <name type="scientific">uncultured marine group II/III euryarchaeote AD1000_72_D09</name>
    <dbReference type="NCBI Taxonomy" id="1457805"/>
    <lineage>
        <taxon>Archaea</taxon>
        <taxon>Methanobacteriati</taxon>
        <taxon>Methanobacteriota</taxon>
        <taxon>environmental samples</taxon>
    </lineage>
</organism>
<comment type="similarity">
    <text evidence="1 10">Belongs to the thymidylate kinase family.</text>
</comment>
<dbReference type="EC" id="2.7.4.9" evidence="2 10"/>
<evidence type="ECO:0000256" key="2">
    <source>
        <dbReference type="ARBA" id="ARBA00012980"/>
    </source>
</evidence>
<dbReference type="PANTHER" id="PTHR10344">
    <property type="entry name" value="THYMIDYLATE KINASE"/>
    <property type="match status" value="1"/>
</dbReference>
<dbReference type="HAMAP" id="MF_00165">
    <property type="entry name" value="Thymidylate_kinase"/>
    <property type="match status" value="1"/>
</dbReference>
<dbReference type="GO" id="GO:0005524">
    <property type="term" value="F:ATP binding"/>
    <property type="evidence" value="ECO:0007669"/>
    <property type="project" value="UniProtKB-UniRule"/>
</dbReference>
<dbReference type="GO" id="GO:0004798">
    <property type="term" value="F:dTMP kinase activity"/>
    <property type="evidence" value="ECO:0007669"/>
    <property type="project" value="UniProtKB-UniRule"/>
</dbReference>
<evidence type="ECO:0000256" key="5">
    <source>
        <dbReference type="ARBA" id="ARBA00022727"/>
    </source>
</evidence>
<evidence type="ECO:0000256" key="6">
    <source>
        <dbReference type="ARBA" id="ARBA00022741"/>
    </source>
</evidence>
<dbReference type="GO" id="GO:0006235">
    <property type="term" value="P:dTTP biosynthetic process"/>
    <property type="evidence" value="ECO:0007669"/>
    <property type="project" value="UniProtKB-UniRule"/>
</dbReference>
<dbReference type="InterPro" id="IPR027417">
    <property type="entry name" value="P-loop_NTPase"/>
</dbReference>
<feature type="binding site" evidence="10">
    <location>
        <begin position="16"/>
        <end position="23"/>
    </location>
    <ligand>
        <name>ATP</name>
        <dbReference type="ChEBI" id="CHEBI:30616"/>
    </ligand>
</feature>
<evidence type="ECO:0000256" key="1">
    <source>
        <dbReference type="ARBA" id="ARBA00009776"/>
    </source>
</evidence>
<evidence type="ECO:0000256" key="9">
    <source>
        <dbReference type="ARBA" id="ARBA00029962"/>
    </source>
</evidence>
<evidence type="ECO:0000256" key="10">
    <source>
        <dbReference type="HAMAP-Rule" id="MF_00165"/>
    </source>
</evidence>
<dbReference type="Gene3D" id="3.40.50.300">
    <property type="entry name" value="P-loop containing nucleotide triphosphate hydrolases"/>
    <property type="match status" value="1"/>
</dbReference>
<keyword evidence="4 10" id="KW-0808">Transferase</keyword>
<keyword evidence="5 10" id="KW-0545">Nucleotide biosynthesis</keyword>
<sequence length="250" mass="28117">MGDKLAKKGILIAVEGMDGSGKSTQAKLLYHWLRAKGLPVYHTEWNSSTIVKEATKSGKTTRRLLPITFHLIHAADFADRWARQIEPVLEIDGIVICDRYKYTAMARDGSRDVPSEVIEATYAFAREPDLTLYFDVPVDVSFDRIAKGRPKLKYYEAGMDMGWTTDRLDSYKIFQGKVSDIYSGLVEQGRMVGLDAQGTVAEVQSRVREAFQQHIDLSKVQTIDQSDRLAQNLSESDIDWLTYAGGEEGK</sequence>
<dbReference type="CDD" id="cd01672">
    <property type="entry name" value="TMPK"/>
    <property type="match status" value="1"/>
</dbReference>
<dbReference type="NCBIfam" id="TIGR00041">
    <property type="entry name" value="DTMP_kinase"/>
    <property type="match status" value="1"/>
</dbReference>
<name>A0A075FXI9_9EURY</name>
<dbReference type="GO" id="GO:0005737">
    <property type="term" value="C:cytoplasm"/>
    <property type="evidence" value="ECO:0007669"/>
    <property type="project" value="TreeGrafter"/>
</dbReference>
<comment type="catalytic activity">
    <reaction evidence="10">
        <text>dTMP + ATP = dTDP + ADP</text>
        <dbReference type="Rhea" id="RHEA:13517"/>
        <dbReference type="ChEBI" id="CHEBI:30616"/>
        <dbReference type="ChEBI" id="CHEBI:58369"/>
        <dbReference type="ChEBI" id="CHEBI:63528"/>
        <dbReference type="ChEBI" id="CHEBI:456216"/>
        <dbReference type="EC" id="2.7.4.9"/>
    </reaction>
</comment>
<evidence type="ECO:0000313" key="12">
    <source>
        <dbReference type="EMBL" id="AIE96068.1"/>
    </source>
</evidence>
<dbReference type="GO" id="GO:0006233">
    <property type="term" value="P:dTDP biosynthetic process"/>
    <property type="evidence" value="ECO:0007669"/>
    <property type="project" value="InterPro"/>
</dbReference>
<dbReference type="InterPro" id="IPR018094">
    <property type="entry name" value="Thymidylate_kinase"/>
</dbReference>